<protein>
    <submittedName>
        <fullName evidence="1">Uncharacterized protein</fullName>
    </submittedName>
</protein>
<name>A0A6V8P913_9ACTN</name>
<gene>
    <name evidence="1" type="ORF">HKBW3S33_00719</name>
    <name evidence="2" type="ORF">HKBW3S42_00401</name>
</gene>
<dbReference type="EMBL" id="BLRY01000026">
    <property type="protein sequence ID" value="GFP27306.1"/>
    <property type="molecule type" value="Genomic_DNA"/>
</dbReference>
<evidence type="ECO:0000313" key="3">
    <source>
        <dbReference type="Proteomes" id="UP000568877"/>
    </source>
</evidence>
<accession>A0A6V8P913</accession>
<dbReference type="Proteomes" id="UP000591948">
    <property type="component" value="Unassembled WGS sequence"/>
</dbReference>
<dbReference type="Proteomes" id="UP000568877">
    <property type="component" value="Unassembled WGS sequence"/>
</dbReference>
<comment type="caution">
    <text evidence="1">The sequence shown here is derived from an EMBL/GenBank/DDBJ whole genome shotgun (WGS) entry which is preliminary data.</text>
</comment>
<reference evidence="3 4" key="1">
    <citation type="journal article" date="2020" name="Front. Microbiol.">
        <title>Single-cell genomics of novel Actinobacteria with the Wood-Ljungdahl pathway discovered in a serpentinizing system.</title>
        <authorList>
            <person name="Merino N."/>
            <person name="Kawai M."/>
            <person name="Boyd E.S."/>
            <person name="Colman D.R."/>
            <person name="McGlynn S.E."/>
            <person name="Nealson K.H."/>
            <person name="Kurokawa K."/>
            <person name="Hongoh Y."/>
        </authorList>
    </citation>
    <scope>NUCLEOTIDE SEQUENCE [LARGE SCALE GENOMIC DNA]</scope>
    <source>
        <strain evidence="1 4">S33</strain>
        <strain evidence="2 3">S42</strain>
    </source>
</reference>
<sequence length="49" mass="5609">MGHIRPYQVKFLSFLISVIASLNKYLHQVADNVAQLIYRCEQRSLSLGS</sequence>
<evidence type="ECO:0000313" key="2">
    <source>
        <dbReference type="EMBL" id="GFP32096.1"/>
    </source>
</evidence>
<proteinExistence type="predicted"/>
<organism evidence="1 4">
    <name type="scientific">Candidatus Hakubella thermalkaliphila</name>
    <dbReference type="NCBI Taxonomy" id="2754717"/>
    <lineage>
        <taxon>Bacteria</taxon>
        <taxon>Bacillati</taxon>
        <taxon>Actinomycetota</taxon>
        <taxon>Actinomycetota incertae sedis</taxon>
        <taxon>Candidatus Hakubellales</taxon>
        <taxon>Candidatus Hakubellaceae</taxon>
        <taxon>Candidatus Hakubella</taxon>
    </lineage>
</organism>
<evidence type="ECO:0000313" key="1">
    <source>
        <dbReference type="EMBL" id="GFP27306.1"/>
    </source>
</evidence>
<evidence type="ECO:0000313" key="4">
    <source>
        <dbReference type="Proteomes" id="UP000591948"/>
    </source>
</evidence>
<dbReference type="AlphaFoldDB" id="A0A6V8P913"/>
<keyword evidence="4" id="KW-1185">Reference proteome</keyword>
<dbReference type="EMBL" id="BLSA01000032">
    <property type="protein sequence ID" value="GFP32096.1"/>
    <property type="molecule type" value="Genomic_DNA"/>
</dbReference>